<dbReference type="PROSITE" id="PS52035">
    <property type="entry name" value="PEPTIDASE_M14"/>
    <property type="match status" value="1"/>
</dbReference>
<evidence type="ECO:0000313" key="13">
    <source>
        <dbReference type="EMBL" id="KAK0388600.1"/>
    </source>
</evidence>
<evidence type="ECO:0000256" key="9">
    <source>
        <dbReference type="ARBA" id="ARBA00023049"/>
    </source>
</evidence>
<protein>
    <recommendedName>
        <fullName evidence="12">Peptidase M14 domain-containing protein</fullName>
    </recommendedName>
</protein>
<keyword evidence="9" id="KW-0482">Metalloprotease</keyword>
<dbReference type="Gene3D" id="3.40.630.10">
    <property type="entry name" value="Zn peptidases"/>
    <property type="match status" value="1"/>
</dbReference>
<evidence type="ECO:0000256" key="5">
    <source>
        <dbReference type="ARBA" id="ARBA00022723"/>
    </source>
</evidence>
<dbReference type="FunFam" id="3.40.630.10:FF:000084">
    <property type="entry name" value="Carboxypeptidase B2"/>
    <property type="match status" value="1"/>
</dbReference>
<dbReference type="GO" id="GO:0006508">
    <property type="term" value="P:proteolysis"/>
    <property type="evidence" value="ECO:0007669"/>
    <property type="project" value="UniProtKB-KW"/>
</dbReference>
<dbReference type="PROSITE" id="PS00133">
    <property type="entry name" value="CARBOXYPEPT_ZN_2"/>
    <property type="match status" value="1"/>
</dbReference>
<feature type="signal peptide" evidence="11">
    <location>
        <begin position="1"/>
        <end position="16"/>
    </location>
</feature>
<evidence type="ECO:0000259" key="12">
    <source>
        <dbReference type="PROSITE" id="PS52035"/>
    </source>
</evidence>
<keyword evidence="14" id="KW-1185">Reference proteome</keyword>
<dbReference type="GO" id="GO:0004181">
    <property type="term" value="F:metallocarboxypeptidase activity"/>
    <property type="evidence" value="ECO:0007669"/>
    <property type="project" value="InterPro"/>
</dbReference>
<feature type="chain" id="PRO_5041227381" description="Peptidase M14 domain-containing protein" evidence="11">
    <location>
        <begin position="17"/>
        <end position="419"/>
    </location>
</feature>
<dbReference type="PRINTS" id="PR00765">
    <property type="entry name" value="CRBOXYPTASEA"/>
</dbReference>
<comment type="similarity">
    <text evidence="2 10">Belongs to the peptidase M14 family.</text>
</comment>
<comment type="caution">
    <text evidence="13">The sequence shown here is derived from an EMBL/GenBank/DDBJ whole genome shotgun (WGS) entry which is preliminary data.</text>
</comment>
<evidence type="ECO:0000256" key="11">
    <source>
        <dbReference type="SAM" id="SignalP"/>
    </source>
</evidence>
<dbReference type="SUPFAM" id="SSF53187">
    <property type="entry name" value="Zn-dependent exopeptidases"/>
    <property type="match status" value="1"/>
</dbReference>
<dbReference type="EMBL" id="JAPDFR010000003">
    <property type="protein sequence ID" value="KAK0388600.1"/>
    <property type="molecule type" value="Genomic_DNA"/>
</dbReference>
<keyword evidence="7" id="KW-0378">Hydrolase</keyword>
<evidence type="ECO:0000256" key="4">
    <source>
        <dbReference type="ARBA" id="ARBA00022670"/>
    </source>
</evidence>
<keyword evidence="6 11" id="KW-0732">Signal</keyword>
<accession>A0AA39GJN0</accession>
<name>A0AA39GJN0_SARSR</name>
<dbReference type="SMART" id="SM00631">
    <property type="entry name" value="Zn_pept"/>
    <property type="match status" value="1"/>
</dbReference>
<dbReference type="InterPro" id="IPR000834">
    <property type="entry name" value="Peptidase_M14"/>
</dbReference>
<proteinExistence type="inferred from homology"/>
<evidence type="ECO:0000256" key="1">
    <source>
        <dbReference type="ARBA" id="ARBA00001947"/>
    </source>
</evidence>
<keyword evidence="3" id="KW-0121">Carboxypeptidase</keyword>
<feature type="active site" description="Proton donor/acceptor" evidence="10">
    <location>
        <position position="381"/>
    </location>
</feature>
<dbReference type="Pfam" id="PF00246">
    <property type="entry name" value="Peptidase_M14"/>
    <property type="match status" value="1"/>
</dbReference>
<dbReference type="Proteomes" id="UP001175261">
    <property type="component" value="Unassembled WGS sequence"/>
</dbReference>
<dbReference type="AlphaFoldDB" id="A0AA39GJN0"/>
<dbReference type="GO" id="GO:0008270">
    <property type="term" value="F:zinc ion binding"/>
    <property type="evidence" value="ECO:0007669"/>
    <property type="project" value="InterPro"/>
</dbReference>
<dbReference type="InterPro" id="IPR057247">
    <property type="entry name" value="CARBOXYPEPT_ZN_2"/>
</dbReference>
<evidence type="ECO:0000256" key="10">
    <source>
        <dbReference type="PROSITE-ProRule" id="PRU01379"/>
    </source>
</evidence>
<evidence type="ECO:0000256" key="7">
    <source>
        <dbReference type="ARBA" id="ARBA00022801"/>
    </source>
</evidence>
<keyword evidence="8" id="KW-0862">Zinc</keyword>
<gene>
    <name evidence="13" type="ORF">NLU13_4843</name>
</gene>
<evidence type="ECO:0000256" key="2">
    <source>
        <dbReference type="ARBA" id="ARBA00005988"/>
    </source>
</evidence>
<dbReference type="PANTHER" id="PTHR11705">
    <property type="entry name" value="PROTEASE FAMILY M14 CARBOXYPEPTIDASE A,B"/>
    <property type="match status" value="1"/>
</dbReference>
<organism evidence="13 14">
    <name type="scientific">Sarocladium strictum</name>
    <name type="common">Black bundle disease fungus</name>
    <name type="synonym">Acremonium strictum</name>
    <dbReference type="NCBI Taxonomy" id="5046"/>
    <lineage>
        <taxon>Eukaryota</taxon>
        <taxon>Fungi</taxon>
        <taxon>Dikarya</taxon>
        <taxon>Ascomycota</taxon>
        <taxon>Pezizomycotina</taxon>
        <taxon>Sordariomycetes</taxon>
        <taxon>Hypocreomycetidae</taxon>
        <taxon>Hypocreales</taxon>
        <taxon>Sarocladiaceae</taxon>
        <taxon>Sarocladium</taxon>
    </lineage>
</organism>
<sequence length="419" mass="47278">MKYSVLLALLPVLVSARRLARRGPKITYEGHKVYRVMTPQGEAPIEKRLADLRVTIMEDHHPETWVDVVVPPEDVVNFEALDLETEVLHENLARDMEAEAVHKPYKRRTQSDAPGLPSIEYFESYHPYDEHIEFLEDLVAAFSDNAEMIIAGESYEGRDIRGIHVWGKGGRTTTQAVYWHGTTHAREWISAMTSEFQLYQLIAGYLAGDEEVVPILDTYEFYLIPFRLWRKNRQPRCNETCIGTDLNRNWPQNWALPGGSSDDPCSQTFRGLSESDTPEVTSLTKHVLATADAHPGGVKWFVDWHSYSQLVLLPYGHNCSARAHNHEYQMKLGAGIVDTIAAVNGTQYVHGPNCETLYPITGGSADFVFDNANAEVSWLIELTPNSSQAGGFILPPERILPTVSEMWEGVRWVLKELSA</sequence>
<keyword evidence="4" id="KW-0645">Protease</keyword>
<dbReference type="CDD" id="cd03860">
    <property type="entry name" value="M14_CP_A-B_like"/>
    <property type="match status" value="1"/>
</dbReference>
<feature type="domain" description="Peptidase M14" evidence="12">
    <location>
        <begin position="124"/>
        <end position="417"/>
    </location>
</feature>
<evidence type="ECO:0000256" key="8">
    <source>
        <dbReference type="ARBA" id="ARBA00022833"/>
    </source>
</evidence>
<evidence type="ECO:0000256" key="3">
    <source>
        <dbReference type="ARBA" id="ARBA00022645"/>
    </source>
</evidence>
<keyword evidence="5" id="KW-0479">Metal-binding</keyword>
<dbReference type="SUPFAM" id="SSF54897">
    <property type="entry name" value="Protease propeptides/inhibitors"/>
    <property type="match status" value="1"/>
</dbReference>
<dbReference type="PANTHER" id="PTHR11705:SF143">
    <property type="entry name" value="SLL0236 PROTEIN"/>
    <property type="match status" value="1"/>
</dbReference>
<reference evidence="13" key="1">
    <citation type="submission" date="2022-10" db="EMBL/GenBank/DDBJ databases">
        <title>Determination and structural analysis of whole genome sequence of Sarocladium strictum F4-1.</title>
        <authorList>
            <person name="Hu L."/>
            <person name="Jiang Y."/>
        </authorList>
    </citation>
    <scope>NUCLEOTIDE SEQUENCE</scope>
    <source>
        <strain evidence="13">F4-1</strain>
    </source>
</reference>
<evidence type="ECO:0000256" key="6">
    <source>
        <dbReference type="ARBA" id="ARBA00022729"/>
    </source>
</evidence>
<comment type="cofactor">
    <cofactor evidence="1">
        <name>Zn(2+)</name>
        <dbReference type="ChEBI" id="CHEBI:29105"/>
    </cofactor>
</comment>
<evidence type="ECO:0000313" key="14">
    <source>
        <dbReference type="Proteomes" id="UP001175261"/>
    </source>
</evidence>